<gene>
    <name evidence="2" type="ORF">PVAP13_8NG195604</name>
</gene>
<accession>A0A8T0P8V7</accession>
<keyword evidence="3" id="KW-1185">Reference proteome</keyword>
<proteinExistence type="predicted"/>
<dbReference type="EMBL" id="CM029052">
    <property type="protein sequence ID" value="KAG2556612.1"/>
    <property type="molecule type" value="Genomic_DNA"/>
</dbReference>
<evidence type="ECO:0000256" key="1">
    <source>
        <dbReference type="SAM" id="SignalP"/>
    </source>
</evidence>
<keyword evidence="1" id="KW-0732">Signal</keyword>
<evidence type="ECO:0000313" key="2">
    <source>
        <dbReference type="EMBL" id="KAG2556612.1"/>
    </source>
</evidence>
<evidence type="ECO:0000313" key="3">
    <source>
        <dbReference type="Proteomes" id="UP000823388"/>
    </source>
</evidence>
<reference evidence="2" key="1">
    <citation type="submission" date="2020-05" db="EMBL/GenBank/DDBJ databases">
        <title>WGS assembly of Panicum virgatum.</title>
        <authorList>
            <person name="Lovell J.T."/>
            <person name="Jenkins J."/>
            <person name="Shu S."/>
            <person name="Juenger T.E."/>
            <person name="Schmutz J."/>
        </authorList>
    </citation>
    <scope>NUCLEOTIDE SEQUENCE</scope>
    <source>
        <strain evidence="2">AP13</strain>
    </source>
</reference>
<sequence>MACSRNTLAFLAALLLMALAAAAVPAGLRGFVLEAAAEQRCFVSKSCQADTCGATCAVLGINGVGVCKDDGGVPSCCCVPPPKPSAAAAVGVDDQLAR</sequence>
<protein>
    <submittedName>
        <fullName evidence="2">Uncharacterized protein</fullName>
    </submittedName>
</protein>
<dbReference type="Proteomes" id="UP000823388">
    <property type="component" value="Chromosome 8N"/>
</dbReference>
<feature type="signal peptide" evidence="1">
    <location>
        <begin position="1"/>
        <end position="22"/>
    </location>
</feature>
<feature type="chain" id="PRO_5035906519" evidence="1">
    <location>
        <begin position="23"/>
        <end position="98"/>
    </location>
</feature>
<organism evidence="2 3">
    <name type="scientific">Panicum virgatum</name>
    <name type="common">Blackwell switchgrass</name>
    <dbReference type="NCBI Taxonomy" id="38727"/>
    <lineage>
        <taxon>Eukaryota</taxon>
        <taxon>Viridiplantae</taxon>
        <taxon>Streptophyta</taxon>
        <taxon>Embryophyta</taxon>
        <taxon>Tracheophyta</taxon>
        <taxon>Spermatophyta</taxon>
        <taxon>Magnoliopsida</taxon>
        <taxon>Liliopsida</taxon>
        <taxon>Poales</taxon>
        <taxon>Poaceae</taxon>
        <taxon>PACMAD clade</taxon>
        <taxon>Panicoideae</taxon>
        <taxon>Panicodae</taxon>
        <taxon>Paniceae</taxon>
        <taxon>Panicinae</taxon>
        <taxon>Panicum</taxon>
        <taxon>Panicum sect. Hiantes</taxon>
    </lineage>
</organism>
<dbReference type="AlphaFoldDB" id="A0A8T0P8V7"/>
<comment type="caution">
    <text evidence="2">The sequence shown here is derived from an EMBL/GenBank/DDBJ whole genome shotgun (WGS) entry which is preliminary data.</text>
</comment>
<name>A0A8T0P8V7_PANVG</name>